<sequence>MIKRCLSAVDNLKIRKKRRSQSVVTQDTPEKKNILNISIKRDTFIHRRTPVKKQKTVVNKYLDIFGKKDAPPEPLGVAKIPKISRFHSQKDMSPTEGSTAKKSKITRSKTKFSNTSDIFELTLCGVEEKQRKGTAKERLKGIIRMTLNTNNKNPPKPSNLASKFKPTAKLQHNWRAKSAPDVRQTRTYEQGSIKKAAEILRRRREGWSTKELEQDQEENKDNDNWDFGDQIDFKYTKMPCFKIPVDKTEKYREAYLKKMDRRTNKLETHYGSETKASVLSESQCCCISRGNIIEAFIEKKTTQLRGKKILTSQQRLDILKSLTFEKIKRNPHYLALNLSEIYMAQTYDVLTIKNKDLCQCKAKQ</sequence>
<feature type="compositionally biased region" description="Polar residues" evidence="1">
    <location>
        <begin position="91"/>
        <end position="100"/>
    </location>
</feature>
<dbReference type="Proteomes" id="UP001295684">
    <property type="component" value="Unassembled WGS sequence"/>
</dbReference>
<accession>A0AAD1U9X9</accession>
<feature type="region of interest" description="Disordered" evidence="1">
    <location>
        <begin position="86"/>
        <end position="108"/>
    </location>
</feature>
<proteinExistence type="predicted"/>
<reference evidence="2" key="1">
    <citation type="submission" date="2023-07" db="EMBL/GenBank/DDBJ databases">
        <authorList>
            <consortium name="AG Swart"/>
            <person name="Singh M."/>
            <person name="Singh A."/>
            <person name="Seah K."/>
            <person name="Emmerich C."/>
        </authorList>
    </citation>
    <scope>NUCLEOTIDE SEQUENCE</scope>
    <source>
        <strain evidence="2">DP1</strain>
    </source>
</reference>
<protein>
    <submittedName>
        <fullName evidence="2">Uncharacterized protein</fullName>
    </submittedName>
</protein>
<evidence type="ECO:0000313" key="3">
    <source>
        <dbReference type="Proteomes" id="UP001295684"/>
    </source>
</evidence>
<evidence type="ECO:0000256" key="1">
    <source>
        <dbReference type="SAM" id="MobiDB-lite"/>
    </source>
</evidence>
<name>A0AAD1U9X9_EUPCR</name>
<organism evidence="2 3">
    <name type="scientific">Euplotes crassus</name>
    <dbReference type="NCBI Taxonomy" id="5936"/>
    <lineage>
        <taxon>Eukaryota</taxon>
        <taxon>Sar</taxon>
        <taxon>Alveolata</taxon>
        <taxon>Ciliophora</taxon>
        <taxon>Intramacronucleata</taxon>
        <taxon>Spirotrichea</taxon>
        <taxon>Hypotrichia</taxon>
        <taxon>Euplotida</taxon>
        <taxon>Euplotidae</taxon>
        <taxon>Moneuplotes</taxon>
    </lineage>
</organism>
<comment type="caution">
    <text evidence="2">The sequence shown here is derived from an EMBL/GenBank/DDBJ whole genome shotgun (WGS) entry which is preliminary data.</text>
</comment>
<keyword evidence="3" id="KW-1185">Reference proteome</keyword>
<evidence type="ECO:0000313" key="2">
    <source>
        <dbReference type="EMBL" id="CAI2362786.1"/>
    </source>
</evidence>
<gene>
    <name evidence="2" type="ORF">ECRASSUSDP1_LOCUS4113</name>
</gene>
<dbReference type="EMBL" id="CAMPGE010003941">
    <property type="protein sequence ID" value="CAI2362786.1"/>
    <property type="molecule type" value="Genomic_DNA"/>
</dbReference>
<dbReference type="AlphaFoldDB" id="A0AAD1U9X9"/>